<sequence length="279" mass="30401">MPNIKIVTDSTAGLTTKEIENFNITVLPLTVSLNGEEWVPDENMDYEGFIDQMEAAKELPRTSQPAIGKMVEALENLTADGSSVIVISLTEKLSGTVTTFQQAADMVSGDVTVVDSKFISRALAFQVIEAGEMAKAGATKEAILERVKFIQEHTKLFIVVLNLDNLAKGGRIGKMTSAIGHLLSIKLIAELGEGGLEAKAKVRSEKQIIKFFNSHFEGVTENVKYIDMMHAMNNELSEKVANSIKVIKPQIKEIPQFFVDPIIATHAGKGAVAVMYCTE</sequence>
<dbReference type="STRING" id="2756.BFR44_05130"/>
<keyword evidence="2" id="KW-0446">Lipid-binding</keyword>
<dbReference type="InterPro" id="IPR003797">
    <property type="entry name" value="DegV"/>
</dbReference>
<dbReference type="PANTHER" id="PTHR33434">
    <property type="entry name" value="DEGV DOMAIN-CONTAINING PROTEIN DR_1986-RELATED"/>
    <property type="match status" value="1"/>
</dbReference>
<dbReference type="AlphaFoldDB" id="A0A1D2KZS7"/>
<dbReference type="Pfam" id="PF02645">
    <property type="entry name" value="DegV"/>
    <property type="match status" value="1"/>
</dbReference>
<evidence type="ECO:0000256" key="2">
    <source>
        <dbReference type="ARBA" id="ARBA00023121"/>
    </source>
</evidence>
<evidence type="ECO:0000313" key="3">
    <source>
        <dbReference type="EMBL" id="ATF26821.1"/>
    </source>
</evidence>
<protein>
    <submittedName>
        <fullName evidence="3">DegV family protein</fullName>
    </submittedName>
</protein>
<gene>
    <name evidence="3" type="ORF">CNY62_10915</name>
</gene>
<dbReference type="RefSeq" id="WP_029092576.1">
    <property type="nucleotide sequence ID" value="NZ_CBCPIX010000002.1"/>
</dbReference>
<dbReference type="InterPro" id="IPR043168">
    <property type="entry name" value="DegV_C"/>
</dbReference>
<dbReference type="PANTHER" id="PTHR33434:SF8">
    <property type="entry name" value="DEGV DOMAIN-CONTAINING PROTEIN SPR1019"/>
    <property type="match status" value="1"/>
</dbReference>
<dbReference type="NCBIfam" id="TIGR00762">
    <property type="entry name" value="DegV"/>
    <property type="match status" value="1"/>
</dbReference>
<dbReference type="SUPFAM" id="SSF82549">
    <property type="entry name" value="DAK1/DegV-like"/>
    <property type="match status" value="1"/>
</dbReference>
<dbReference type="InterPro" id="IPR050270">
    <property type="entry name" value="DegV_domain_contain"/>
</dbReference>
<dbReference type="GO" id="GO:0008289">
    <property type="term" value="F:lipid binding"/>
    <property type="evidence" value="ECO:0007669"/>
    <property type="project" value="UniProtKB-KW"/>
</dbReference>
<proteinExistence type="predicted"/>
<evidence type="ECO:0000313" key="4">
    <source>
        <dbReference type="Proteomes" id="UP000243591"/>
    </source>
</evidence>
<dbReference type="Gene3D" id="3.40.50.10170">
    <property type="match status" value="1"/>
</dbReference>
<dbReference type="Gene3D" id="3.30.1180.10">
    <property type="match status" value="1"/>
</dbReference>
<dbReference type="EMBL" id="CP023483">
    <property type="protein sequence ID" value="ATF26821.1"/>
    <property type="molecule type" value="Genomic_DNA"/>
</dbReference>
<dbReference type="PROSITE" id="PS51482">
    <property type="entry name" value="DEGV"/>
    <property type="match status" value="1"/>
</dbReference>
<accession>A0A1D2KZS7</accession>
<name>A0A1D2KZS7_BROTH</name>
<dbReference type="Proteomes" id="UP000243591">
    <property type="component" value="Chromosome"/>
</dbReference>
<dbReference type="OrthoDB" id="5429275at2"/>
<dbReference type="KEGG" id="bths:CNY62_10915"/>
<keyword evidence="4" id="KW-1185">Reference proteome</keyword>
<organism evidence="3 4">
    <name type="scientific">Brochothrix thermosphacta</name>
    <name type="common">Microbacterium thermosphactum</name>
    <dbReference type="NCBI Taxonomy" id="2756"/>
    <lineage>
        <taxon>Bacteria</taxon>
        <taxon>Bacillati</taxon>
        <taxon>Bacillota</taxon>
        <taxon>Bacilli</taxon>
        <taxon>Bacillales</taxon>
        <taxon>Listeriaceae</taxon>
        <taxon>Brochothrix</taxon>
    </lineage>
</organism>
<comment type="function">
    <text evidence="1">May bind long-chain fatty acids, such as palmitate, and may play a role in lipid transport or fatty acid metabolism.</text>
</comment>
<dbReference type="GeneID" id="66536410"/>
<reference evidence="3 4" key="1">
    <citation type="submission" date="2017-09" db="EMBL/GenBank/DDBJ databases">
        <title>Complete Genome Sequences of Two Strains of the Meat Spoilage Bacterium Brochothrix thermosphacta Isolated from Ground Chicken.</title>
        <authorList>
            <person name="Paoli G.C."/>
            <person name="Wijey C."/>
            <person name="Chen C.-Y."/>
            <person name="Nguyen L."/>
            <person name="Yan X."/>
            <person name="Irwin P.L."/>
        </authorList>
    </citation>
    <scope>NUCLEOTIDE SEQUENCE [LARGE SCALE GENOMIC DNA]</scope>
    <source>
        <strain evidence="3 4">BI</strain>
    </source>
</reference>
<evidence type="ECO:0000256" key="1">
    <source>
        <dbReference type="ARBA" id="ARBA00003238"/>
    </source>
</evidence>